<protein>
    <submittedName>
        <fullName evidence="1">Uncharacterized protein</fullName>
    </submittedName>
</protein>
<reference evidence="1 2" key="1">
    <citation type="submission" date="2024-06" db="EMBL/GenBank/DDBJ databases">
        <title>The draft genome of Grus japonensis, version 3.</title>
        <authorList>
            <person name="Nabeshima K."/>
            <person name="Suzuki S."/>
            <person name="Onuma M."/>
        </authorList>
    </citation>
    <scope>NUCLEOTIDE SEQUENCE [LARGE SCALE GENOMIC DNA]</scope>
    <source>
        <strain evidence="1 2">451A</strain>
    </source>
</reference>
<proteinExistence type="predicted"/>
<evidence type="ECO:0000313" key="1">
    <source>
        <dbReference type="EMBL" id="GAB0190556.1"/>
    </source>
</evidence>
<evidence type="ECO:0000313" key="2">
    <source>
        <dbReference type="Proteomes" id="UP001623348"/>
    </source>
</evidence>
<name>A0ABC9WYQ9_GRUJA</name>
<dbReference type="EMBL" id="BAAFJT010000005">
    <property type="protein sequence ID" value="GAB0190556.1"/>
    <property type="molecule type" value="Genomic_DNA"/>
</dbReference>
<dbReference type="AlphaFoldDB" id="A0ABC9WYQ9"/>
<organism evidence="1 2">
    <name type="scientific">Grus japonensis</name>
    <name type="common">Japanese crane</name>
    <name type="synonym">Red-crowned crane</name>
    <dbReference type="NCBI Taxonomy" id="30415"/>
    <lineage>
        <taxon>Eukaryota</taxon>
        <taxon>Metazoa</taxon>
        <taxon>Chordata</taxon>
        <taxon>Craniata</taxon>
        <taxon>Vertebrata</taxon>
        <taxon>Euteleostomi</taxon>
        <taxon>Archelosauria</taxon>
        <taxon>Archosauria</taxon>
        <taxon>Dinosauria</taxon>
        <taxon>Saurischia</taxon>
        <taxon>Theropoda</taxon>
        <taxon>Coelurosauria</taxon>
        <taxon>Aves</taxon>
        <taxon>Neognathae</taxon>
        <taxon>Neoaves</taxon>
        <taxon>Gruiformes</taxon>
        <taxon>Gruidae</taxon>
        <taxon>Grus</taxon>
    </lineage>
</organism>
<gene>
    <name evidence="1" type="ORF">GRJ2_001520900</name>
</gene>
<sequence length="70" mass="7898">MAAHRPAFDFFQQTVPIYERDSSSGPTRITGSHRGSLFGRFAAPDYHIRTQGRGRKPQVFSIDLKFQAVS</sequence>
<keyword evidence="2" id="KW-1185">Reference proteome</keyword>
<dbReference type="Proteomes" id="UP001623348">
    <property type="component" value="Unassembled WGS sequence"/>
</dbReference>
<comment type="caution">
    <text evidence="1">The sequence shown here is derived from an EMBL/GenBank/DDBJ whole genome shotgun (WGS) entry which is preliminary data.</text>
</comment>
<accession>A0ABC9WYQ9</accession>